<dbReference type="Gene3D" id="1.25.40.10">
    <property type="entry name" value="Tetratricopeptide repeat domain"/>
    <property type="match status" value="2"/>
</dbReference>
<keyword evidence="8" id="KW-0862">Zinc</keyword>
<dbReference type="FunFam" id="1.50.10.20:FF:000007">
    <property type="entry name" value="Protein farnesyltransferase subunit beta"/>
    <property type="match status" value="1"/>
</dbReference>
<comment type="subunit">
    <text evidence="15">Heterodimer of FNTA and FNTB.</text>
</comment>
<accession>A0AAN8S255</accession>
<dbReference type="Gene3D" id="1.50.10.20">
    <property type="match status" value="1"/>
</dbReference>
<keyword evidence="5" id="KW-0808">Transferase</keyword>
<evidence type="ECO:0000256" key="14">
    <source>
        <dbReference type="ARBA" id="ARBA00055850"/>
    </source>
</evidence>
<dbReference type="GO" id="GO:0004660">
    <property type="term" value="F:protein farnesyltransferase activity"/>
    <property type="evidence" value="ECO:0007669"/>
    <property type="project" value="UniProtKB-EC"/>
</dbReference>
<keyword evidence="9" id="KW-0443">Lipid metabolism</keyword>
<comment type="cofactor">
    <cofactor evidence="1">
        <name>Zn(2+)</name>
        <dbReference type="ChEBI" id="CHEBI:29105"/>
    </cofactor>
</comment>
<evidence type="ECO:0000256" key="10">
    <source>
        <dbReference type="ARBA" id="ARBA00030182"/>
    </source>
</evidence>
<dbReference type="GO" id="GO:0046872">
    <property type="term" value="F:metal ion binding"/>
    <property type="evidence" value="ECO:0007669"/>
    <property type="project" value="UniProtKB-KW"/>
</dbReference>
<dbReference type="PANTHER" id="PTHR11102">
    <property type="entry name" value="SEL-1-LIKE PROTEIN"/>
    <property type="match status" value="1"/>
</dbReference>
<dbReference type="SMART" id="SM00671">
    <property type="entry name" value="SEL1"/>
    <property type="match status" value="11"/>
</dbReference>
<protein>
    <recommendedName>
        <fullName evidence="3">Protein farnesyltransferase subunit beta</fullName>
        <ecNumber evidence="2">2.5.1.58</ecNumber>
    </recommendedName>
    <alternativeName>
        <fullName evidence="10">CAAX farnesyltransferase subunit beta</fullName>
    </alternativeName>
    <alternativeName>
        <fullName evidence="11">Ras proteins prenyltransferase subunit beta</fullName>
    </alternativeName>
</protein>
<evidence type="ECO:0000256" key="1">
    <source>
        <dbReference type="ARBA" id="ARBA00001947"/>
    </source>
</evidence>
<dbReference type="PANTHER" id="PTHR11102:SF147">
    <property type="entry name" value="SEL1L ADAPTOR SUBUNIT OF ERAD E3 UBIQUITIN LIGASE"/>
    <property type="match status" value="1"/>
</dbReference>
<evidence type="ECO:0000256" key="2">
    <source>
        <dbReference type="ARBA" id="ARBA00012702"/>
    </source>
</evidence>
<keyword evidence="7" id="KW-0677">Repeat</keyword>
<keyword evidence="16" id="KW-0175">Coiled coil</keyword>
<evidence type="ECO:0000256" key="5">
    <source>
        <dbReference type="ARBA" id="ARBA00022679"/>
    </source>
</evidence>
<feature type="domain" description="Prenyltransferase alpha-alpha toroid" evidence="18">
    <location>
        <begin position="51"/>
        <end position="377"/>
    </location>
</feature>
<proteinExistence type="inferred from homology"/>
<dbReference type="InterPro" id="IPR011990">
    <property type="entry name" value="TPR-like_helical_dom_sf"/>
</dbReference>
<evidence type="ECO:0000259" key="18">
    <source>
        <dbReference type="Pfam" id="PF00432"/>
    </source>
</evidence>
<comment type="catalytic activity">
    <reaction evidence="13">
        <text>L-cysteinyl-[protein] + (2E,6E)-farnesyl diphosphate = S-(2E,6E)-farnesyl-L-cysteinyl-[protein] + diphosphate</text>
        <dbReference type="Rhea" id="RHEA:13345"/>
        <dbReference type="Rhea" id="RHEA-COMP:10131"/>
        <dbReference type="Rhea" id="RHEA-COMP:11535"/>
        <dbReference type="ChEBI" id="CHEBI:29950"/>
        <dbReference type="ChEBI" id="CHEBI:33019"/>
        <dbReference type="ChEBI" id="CHEBI:86019"/>
        <dbReference type="ChEBI" id="CHEBI:175763"/>
        <dbReference type="EC" id="2.5.1.58"/>
    </reaction>
</comment>
<gene>
    <name evidence="19" type="ORF">RUM43_008028</name>
</gene>
<dbReference type="Pfam" id="PF08238">
    <property type="entry name" value="Sel1"/>
    <property type="match status" value="10"/>
</dbReference>
<evidence type="ECO:0000256" key="17">
    <source>
        <dbReference type="SAM" id="Phobius"/>
    </source>
</evidence>
<dbReference type="EMBL" id="JAWJWE010000003">
    <property type="protein sequence ID" value="KAK6639753.1"/>
    <property type="molecule type" value="Genomic_DNA"/>
</dbReference>
<evidence type="ECO:0000256" key="13">
    <source>
        <dbReference type="ARBA" id="ARBA00050225"/>
    </source>
</evidence>
<dbReference type="GO" id="GO:0006629">
    <property type="term" value="P:lipid metabolic process"/>
    <property type="evidence" value="ECO:0007669"/>
    <property type="project" value="UniProtKB-KW"/>
</dbReference>
<dbReference type="InterPro" id="IPR026872">
    <property type="entry name" value="FTB"/>
</dbReference>
<dbReference type="Proteomes" id="UP001372834">
    <property type="component" value="Unassembled WGS sequence"/>
</dbReference>
<comment type="function">
    <text evidence="14">Essential subunit of the farnesyltransferase complex. Catalyzes the transfer of a farnesyl moiety from farnesyl diphosphate to a cysteine at the fourth position from the C-terminus of several proteins having the C-terminal sequence Cys-aliphatic-aliphatic-X.</text>
</comment>
<dbReference type="AlphaFoldDB" id="A0AAN8S255"/>
<keyword evidence="17" id="KW-1133">Transmembrane helix</keyword>
<evidence type="ECO:0000313" key="19">
    <source>
        <dbReference type="EMBL" id="KAK6639753.1"/>
    </source>
</evidence>
<keyword evidence="4" id="KW-0597">Phosphoprotein</keyword>
<organism evidence="19 20">
    <name type="scientific">Polyplax serrata</name>
    <name type="common">Common mouse louse</name>
    <dbReference type="NCBI Taxonomy" id="468196"/>
    <lineage>
        <taxon>Eukaryota</taxon>
        <taxon>Metazoa</taxon>
        <taxon>Ecdysozoa</taxon>
        <taxon>Arthropoda</taxon>
        <taxon>Hexapoda</taxon>
        <taxon>Insecta</taxon>
        <taxon>Pterygota</taxon>
        <taxon>Neoptera</taxon>
        <taxon>Paraneoptera</taxon>
        <taxon>Psocodea</taxon>
        <taxon>Troctomorpha</taxon>
        <taxon>Phthiraptera</taxon>
        <taxon>Anoplura</taxon>
        <taxon>Polyplacidae</taxon>
        <taxon>Polyplax</taxon>
    </lineage>
</organism>
<evidence type="ECO:0000313" key="20">
    <source>
        <dbReference type="Proteomes" id="UP001372834"/>
    </source>
</evidence>
<evidence type="ECO:0000256" key="11">
    <source>
        <dbReference type="ARBA" id="ARBA00032909"/>
    </source>
</evidence>
<keyword evidence="17" id="KW-0472">Membrane</keyword>
<comment type="similarity">
    <text evidence="12">Belongs to the sel-1 family.</text>
</comment>
<dbReference type="SUPFAM" id="SSF81901">
    <property type="entry name" value="HCP-like"/>
    <property type="match status" value="3"/>
</dbReference>
<dbReference type="GO" id="GO:0005965">
    <property type="term" value="C:protein farnesyltransferase complex"/>
    <property type="evidence" value="ECO:0007669"/>
    <property type="project" value="InterPro"/>
</dbReference>
<dbReference type="GO" id="GO:0036503">
    <property type="term" value="P:ERAD pathway"/>
    <property type="evidence" value="ECO:0007669"/>
    <property type="project" value="TreeGrafter"/>
</dbReference>
<feature type="transmembrane region" description="Helical" evidence="17">
    <location>
        <begin position="1119"/>
        <end position="1137"/>
    </location>
</feature>
<evidence type="ECO:0000256" key="9">
    <source>
        <dbReference type="ARBA" id="ARBA00023098"/>
    </source>
</evidence>
<evidence type="ECO:0000256" key="3">
    <source>
        <dbReference type="ARBA" id="ARBA00015798"/>
    </source>
</evidence>
<evidence type="ECO:0000256" key="15">
    <source>
        <dbReference type="ARBA" id="ARBA00064192"/>
    </source>
</evidence>
<dbReference type="InterPro" id="IPR008930">
    <property type="entry name" value="Terpenoid_cyclase/PrenylTrfase"/>
</dbReference>
<dbReference type="SUPFAM" id="SSF48239">
    <property type="entry name" value="Terpenoid cyclases/Protein prenyltransferases"/>
    <property type="match status" value="1"/>
</dbReference>
<dbReference type="InterPro" id="IPR006597">
    <property type="entry name" value="Sel1-like"/>
</dbReference>
<dbReference type="InterPro" id="IPR001330">
    <property type="entry name" value="Prenyltrans"/>
</dbReference>
<dbReference type="GO" id="GO:0005789">
    <property type="term" value="C:endoplasmic reticulum membrane"/>
    <property type="evidence" value="ECO:0007669"/>
    <property type="project" value="TreeGrafter"/>
</dbReference>
<keyword evidence="17" id="KW-0812">Transmembrane</keyword>
<evidence type="ECO:0000256" key="6">
    <source>
        <dbReference type="ARBA" id="ARBA00022723"/>
    </source>
</evidence>
<comment type="caution">
    <text evidence="19">The sequence shown here is derived from an EMBL/GenBank/DDBJ whole genome shotgun (WGS) entry which is preliminary data.</text>
</comment>
<sequence length="1143" mass="128874">MNLRTRLLNEIKQEKFCDEGIASITSDEQMKVESSVHKLFEIFENIPPQLIRAKHSSFLKSSLSHLSCSYQCLDAGRPWLCYWILHSLDLLNNTLEQKEISKVADFLGRCQSPDGGFGGGPDQFPHLAPTYAAVNALCILGTEEAYKIIDREKLLKFLWKLKQPDGSFEMHEGGEIDMRGIYCAVSVAKLTNIYSDELFQNSAEWIASSQTYEGGFSGCPDMEAHGGYAFCGLAALVLLNKEYLLNIQSFLRWVVNRQMRFEGGFQGRTNKLVDGCYSFWQGGVFPIIHGILSKFDVTNVLDHDRWMFNQEALQEYILVCCQNSTGGLIDKPKKQRDFYHTCYVLSGLSVAQHSEDNRIIVGCKTNELSAIHPLYNIRLETVQAALQYFQNQFIPNKMRQKPIFLSFCLLLCASTISSTEKDKDKVKEDEVQPNKGIINKNIHSQNNKENIESSNMEYEVNKKEALSNFEQVKARMKIIDVPNISKLSSAEKLEAYKTIFKNQNNLVRKLVVHVEEYKTGDDGEGEVDIDNLKEVESQDTYVNKEPTELSLKEKEAQEIYEKAMKMLSATRPKKAEAYNLLNVSASMDHVSSRIAVAWAQLLGAPLPQDVDSAKKTFEELAEKGVAEAHMGMGFLFATGIGVNVSQAKALVHYAFGAFGGSIWAKMALGYRYWTGATVAATCEKALDYYRKVANKEIFAVVAEEVSLSGGTAVQRVRLLEEVENPGYNSGILDNDLIEYYQLLAEKGDIQAQLGLGQLHYQGGRGVQQDHHRALHYFLQAADAGNPIAMAFLGKIYLEGSDIVKQDNVTAYKYFKKAADLGNPVGQSGLGLMYLYGKGVEKDYNKALKYFSQAAEQGWVDGQLQLGNMYFSGQGVRRDYKLANKYFTLASQSGHVLAFYNLAQMHATGTGMIRSCPAAVELFKNVAERGKWGEKLMEAHTLYREEKIDEAFMLYALLAELGYEVAQSNAAFLLDRGEVTRFKEYETHVRALLYWSRAATQGYSAAQVKLGDYHYYGLGTPVDYEMAATHYRMASDQQRNAQAMFNLGYMHEQGLGMQQDMHLAKRCYDMAAEASTDAKVPVALALMKLSLLFSMKYLQESHWHEWLLPNSLHRMIGPNWDFYLLPILFGILGFIVYFRRPQPH</sequence>
<dbReference type="CDD" id="cd02893">
    <property type="entry name" value="FTase"/>
    <property type="match status" value="1"/>
</dbReference>
<evidence type="ECO:0000256" key="7">
    <source>
        <dbReference type="ARBA" id="ARBA00022737"/>
    </source>
</evidence>
<keyword evidence="6" id="KW-0479">Metal-binding</keyword>
<dbReference type="EC" id="2.5.1.58" evidence="2"/>
<evidence type="ECO:0000256" key="12">
    <source>
        <dbReference type="ARBA" id="ARBA00038101"/>
    </source>
</evidence>
<evidence type="ECO:0000256" key="4">
    <source>
        <dbReference type="ARBA" id="ARBA00022553"/>
    </source>
</evidence>
<feature type="coiled-coil region" evidence="16">
    <location>
        <begin position="448"/>
        <end position="475"/>
    </location>
</feature>
<evidence type="ECO:0000256" key="8">
    <source>
        <dbReference type="ARBA" id="ARBA00022833"/>
    </source>
</evidence>
<dbReference type="InterPro" id="IPR050767">
    <property type="entry name" value="Sel1_AlgK"/>
</dbReference>
<evidence type="ECO:0000256" key="16">
    <source>
        <dbReference type="SAM" id="Coils"/>
    </source>
</evidence>
<dbReference type="Pfam" id="PF00432">
    <property type="entry name" value="Prenyltrans"/>
    <property type="match status" value="1"/>
</dbReference>
<name>A0AAN8S255_POLSC</name>
<reference evidence="19 20" key="1">
    <citation type="submission" date="2023-10" db="EMBL/GenBank/DDBJ databases">
        <title>Genomes of two closely related lineages of the louse Polyplax serrata with different host specificities.</title>
        <authorList>
            <person name="Martinu J."/>
            <person name="Tarabai H."/>
            <person name="Stefka J."/>
            <person name="Hypsa V."/>
        </authorList>
    </citation>
    <scope>NUCLEOTIDE SEQUENCE [LARGE SCALE GENOMIC DNA]</scope>
    <source>
        <strain evidence="19">HR10_N</strain>
    </source>
</reference>